<organism evidence="1 2">
    <name type="scientific">Citrus sinensis</name>
    <name type="common">Sweet orange</name>
    <name type="synonym">Citrus aurantium var. sinensis</name>
    <dbReference type="NCBI Taxonomy" id="2711"/>
    <lineage>
        <taxon>Eukaryota</taxon>
        <taxon>Viridiplantae</taxon>
        <taxon>Streptophyta</taxon>
        <taxon>Embryophyta</taxon>
        <taxon>Tracheophyta</taxon>
        <taxon>Spermatophyta</taxon>
        <taxon>Magnoliopsida</taxon>
        <taxon>eudicotyledons</taxon>
        <taxon>Gunneridae</taxon>
        <taxon>Pentapetalae</taxon>
        <taxon>rosids</taxon>
        <taxon>malvids</taxon>
        <taxon>Sapindales</taxon>
        <taxon>Rutaceae</taxon>
        <taxon>Aurantioideae</taxon>
        <taxon>Citrus</taxon>
    </lineage>
</organism>
<gene>
    <name evidence="1" type="ORF">KPL71_024690</name>
</gene>
<evidence type="ECO:0000313" key="2">
    <source>
        <dbReference type="Proteomes" id="UP000829398"/>
    </source>
</evidence>
<accession>A0ACB8ITJ4</accession>
<protein>
    <submittedName>
        <fullName evidence="1">ABC transporter G family member 3</fullName>
    </submittedName>
</protein>
<comment type="caution">
    <text evidence="1">The sequence shown here is derived from an EMBL/GenBank/DDBJ whole genome shotgun (WGS) entry which is preliminary data.</text>
</comment>
<dbReference type="Proteomes" id="UP000829398">
    <property type="component" value="Chromosome 8"/>
</dbReference>
<keyword evidence="2" id="KW-1185">Reference proteome</keyword>
<sequence length="641" mass="70898">MEEIQSQSDNYRSSSSSASSPASRVPSSNFFYLRKPGSLRQPISFEDSPEWEDTDVEVRVEEGGDSINAATTPASPSLSKLNSGSLPSPPLPEGAAVARKIAGASVVWKDLTVTIKGKRRYSDKVVKSSNGYALPGTMTVIMGPAKSGKSTLLRAIAGRLPHSARMYGEVFVNGAKSEMPYGSYGFVERETTLIGSLTVREYLYYSALLQLPGFFCQRKNVVEDAIHAMSLSDYANKLIGGHCYMKGLPCGERRRVRIARELVMRPHVLFIDEPLYHLDSVSALLMMVTLKKLASTGCTLLFTINQSSTEVFGLFDRICLLSNGNTLFFGETLACLQHFSNAGFPCPIMQSPSDHFLRAINTDFDRIIAMCKSWQDDHGDFSSVNMDTAVAIRTLEATYQSSADAAAVETMILRLTEKEGPFLKSKGKASSATRVAVLTWRSLLIMSREWKYYWLRLILCMILTLCVGTVFSGLGHSLSSVVTRVAAIFVFVSFNSLLNIAGVPALMKEIKTYASEESNMHSGALVFLLGQLLSSIPFLFLISISSSLVFYFLVGLRDEFSLLMYFVLNFFMCLLVNEGLMLVVASIWKDVYWSILTLISIHVVMMLSAGYFRIRNALPGPVWTYPISYVAFHTYSIKACI</sequence>
<proteinExistence type="predicted"/>
<evidence type="ECO:0000313" key="1">
    <source>
        <dbReference type="EMBL" id="KAH9700432.1"/>
    </source>
</evidence>
<name>A0ACB8ITJ4_CITSI</name>
<dbReference type="EMBL" id="CM039177">
    <property type="protein sequence ID" value="KAH9700432.1"/>
    <property type="molecule type" value="Genomic_DNA"/>
</dbReference>
<reference evidence="2" key="1">
    <citation type="journal article" date="2023" name="Hortic. Res.">
        <title>A chromosome-level phased genome enabling allele-level studies in sweet orange: a case study on citrus Huanglongbing tolerance.</title>
        <authorList>
            <person name="Wu B."/>
            <person name="Yu Q."/>
            <person name="Deng Z."/>
            <person name="Duan Y."/>
            <person name="Luo F."/>
            <person name="Gmitter F. Jr."/>
        </authorList>
    </citation>
    <scope>NUCLEOTIDE SEQUENCE [LARGE SCALE GENOMIC DNA]</scope>
    <source>
        <strain evidence="2">cv. Valencia</strain>
    </source>
</reference>